<evidence type="ECO:0000313" key="3">
    <source>
        <dbReference type="EMBL" id="VDO08346.1"/>
    </source>
</evidence>
<dbReference type="STRING" id="102285.A0A0R3TSI8"/>
<organism evidence="5">
    <name type="scientific">Rodentolepis nana</name>
    <name type="common">Dwarf tapeworm</name>
    <name type="synonym">Hymenolepis nana</name>
    <dbReference type="NCBI Taxonomy" id="102285"/>
    <lineage>
        <taxon>Eukaryota</taxon>
        <taxon>Metazoa</taxon>
        <taxon>Spiralia</taxon>
        <taxon>Lophotrochozoa</taxon>
        <taxon>Platyhelminthes</taxon>
        <taxon>Cestoda</taxon>
        <taxon>Eucestoda</taxon>
        <taxon>Cyclophyllidea</taxon>
        <taxon>Hymenolepididae</taxon>
        <taxon>Rodentolepis</taxon>
    </lineage>
</organism>
<feature type="region of interest" description="Disordered" evidence="1">
    <location>
        <begin position="500"/>
        <end position="637"/>
    </location>
</feature>
<sequence>TIVEKSEFVVEKGANPSVAESNHSEIIASAPVSVSVEGGNLKRSVTPGETERAIVDETKGSLLEEEEVLVASTQNPANSSFASDRDGDVDPTPSPDDGANEETIPITTEVSSEDYEGVESGGGLQAYIGQGLLGVPEHGIVETEPVLLDGIWIGQVIIEDDLFCLDANPNLWRLRMTIPSNMIGRFCGTNGIHVKNLKARYQAKVLVHSTDPNDTTALLEVSCPPEFKVEVLRWISFRTRSPHSITKIDDATKLLRKLPFGELTLVYVRSWYSQKHLFVTIVDSVYEEFLRMEAEMNADYANIGTRVLLSDPIFVNKIAVLRTATTWSRVCILDVVDGSTRCAICFLLDHGVFVVVRMGELVKIKEPYMQIPFQAVSVVWAHAQPNIVAKPDDLLLQRYFSNDSLYVFPVRNETCCRSDVIFFNRIKDTKHDSQYLYQDILVQAVNEGYYRFAGKLIYLDEQFELNGSESAYYFCPYSDVYEALVFYRMSNGEIVRALDAPMPRPVPKPMPQTENQQQHQQGQPEDMQEQQRQSPIQHQSNNRTPNGDAVSTANGDGNNSHNAQNSGNRGRGRGKYVPNGAYRPNRQSNTRTPNGDAVSTANGDGNNSHNAQNSGNRGRGRGKYVPNGAYRPNRGRR</sequence>
<feature type="compositionally biased region" description="Polar residues" evidence="1">
    <location>
        <begin position="71"/>
        <end position="82"/>
    </location>
</feature>
<protein>
    <submittedName>
        <fullName evidence="5">Tudor domain-containing protein</fullName>
    </submittedName>
</protein>
<dbReference type="InterPro" id="IPR036612">
    <property type="entry name" value="KH_dom_type_1_sf"/>
</dbReference>
<evidence type="ECO:0000256" key="1">
    <source>
        <dbReference type="SAM" id="MobiDB-lite"/>
    </source>
</evidence>
<accession>A0A0R3TSI8</accession>
<reference evidence="5" key="1">
    <citation type="submission" date="2016-04" db="UniProtKB">
        <authorList>
            <consortium name="WormBaseParasite"/>
        </authorList>
    </citation>
    <scope>IDENTIFICATION</scope>
</reference>
<name>A0A0R3TSI8_RODNA</name>
<feature type="compositionally biased region" description="Polar residues" evidence="1">
    <location>
        <begin position="534"/>
        <end position="568"/>
    </location>
</feature>
<dbReference type="GO" id="GO:0003723">
    <property type="term" value="F:RNA binding"/>
    <property type="evidence" value="ECO:0007669"/>
    <property type="project" value="InterPro"/>
</dbReference>
<feature type="region of interest" description="Disordered" evidence="1">
    <location>
        <begin position="70"/>
        <end position="119"/>
    </location>
</feature>
<dbReference type="AlphaFoldDB" id="A0A0R3TSI8"/>
<dbReference type="Pfam" id="PF00567">
    <property type="entry name" value="TUDOR"/>
    <property type="match status" value="1"/>
</dbReference>
<dbReference type="CDD" id="cd00105">
    <property type="entry name" value="KH-I"/>
    <property type="match status" value="1"/>
</dbReference>
<feature type="compositionally biased region" description="Low complexity" evidence="1">
    <location>
        <begin position="511"/>
        <end position="533"/>
    </location>
</feature>
<feature type="compositionally biased region" description="Polar residues" evidence="1">
    <location>
        <begin position="585"/>
        <end position="616"/>
    </location>
</feature>
<proteinExistence type="predicted"/>
<reference evidence="3 4" key="2">
    <citation type="submission" date="2018-11" db="EMBL/GenBank/DDBJ databases">
        <authorList>
            <consortium name="Pathogen Informatics"/>
        </authorList>
    </citation>
    <scope>NUCLEOTIDE SEQUENCE [LARGE SCALE GENOMIC DNA]</scope>
</reference>
<dbReference type="SUPFAM" id="SSF54791">
    <property type="entry name" value="Eukaryotic type KH-domain (KH-domain type I)"/>
    <property type="match status" value="1"/>
</dbReference>
<dbReference type="Proteomes" id="UP000278807">
    <property type="component" value="Unassembled WGS sequence"/>
</dbReference>
<keyword evidence="4" id="KW-1185">Reference proteome</keyword>
<dbReference type="OrthoDB" id="10069557at2759"/>
<dbReference type="EMBL" id="UZAE01013127">
    <property type="protein sequence ID" value="VDO08346.1"/>
    <property type="molecule type" value="Genomic_DNA"/>
</dbReference>
<dbReference type="InterPro" id="IPR002999">
    <property type="entry name" value="Tudor"/>
</dbReference>
<evidence type="ECO:0000259" key="2">
    <source>
        <dbReference type="Pfam" id="PF00567"/>
    </source>
</evidence>
<dbReference type="InterPro" id="IPR035437">
    <property type="entry name" value="SNase_OB-fold_sf"/>
</dbReference>
<dbReference type="Gene3D" id="2.30.30.140">
    <property type="match status" value="1"/>
</dbReference>
<dbReference type="WBParaSite" id="HNAJ_0001061301-mRNA-1">
    <property type="protein sequence ID" value="HNAJ_0001061301-mRNA-1"/>
    <property type="gene ID" value="HNAJ_0001061301"/>
</dbReference>
<evidence type="ECO:0000313" key="4">
    <source>
        <dbReference type="Proteomes" id="UP000278807"/>
    </source>
</evidence>
<dbReference type="Gene3D" id="2.40.50.90">
    <property type="match status" value="1"/>
</dbReference>
<dbReference type="SUPFAM" id="SSF63748">
    <property type="entry name" value="Tudor/PWWP/MBT"/>
    <property type="match status" value="1"/>
</dbReference>
<feature type="domain" description="Tudor" evidence="2">
    <location>
        <begin position="261"/>
        <end position="378"/>
    </location>
</feature>
<gene>
    <name evidence="3" type="ORF">HNAJ_LOCUS10608</name>
</gene>
<evidence type="ECO:0000313" key="5">
    <source>
        <dbReference type="WBParaSite" id="HNAJ_0001061301-mRNA-1"/>
    </source>
</evidence>